<evidence type="ECO:0000259" key="4">
    <source>
        <dbReference type="Pfam" id="PF24883"/>
    </source>
</evidence>
<comment type="caution">
    <text evidence="5">The sequence shown here is derived from an EMBL/GenBank/DDBJ whole genome shotgun (WGS) entry which is preliminary data.</text>
</comment>
<dbReference type="SUPFAM" id="SSF48452">
    <property type="entry name" value="TPR-like"/>
    <property type="match status" value="2"/>
</dbReference>
<dbReference type="SUPFAM" id="SSF52540">
    <property type="entry name" value="P-loop containing nucleoside triphosphate hydrolases"/>
    <property type="match status" value="1"/>
</dbReference>
<keyword evidence="1" id="KW-0677">Repeat</keyword>
<dbReference type="InterPro" id="IPR024983">
    <property type="entry name" value="CHAT_dom"/>
</dbReference>
<organism evidence="5 6">
    <name type="scientific">Ephemerocybe angulata</name>
    <dbReference type="NCBI Taxonomy" id="980116"/>
    <lineage>
        <taxon>Eukaryota</taxon>
        <taxon>Fungi</taxon>
        <taxon>Dikarya</taxon>
        <taxon>Basidiomycota</taxon>
        <taxon>Agaricomycotina</taxon>
        <taxon>Agaricomycetes</taxon>
        <taxon>Agaricomycetidae</taxon>
        <taxon>Agaricales</taxon>
        <taxon>Agaricineae</taxon>
        <taxon>Psathyrellaceae</taxon>
        <taxon>Ephemerocybe</taxon>
    </lineage>
</organism>
<dbReference type="Gene3D" id="3.40.50.300">
    <property type="entry name" value="P-loop containing nucleotide triphosphate hydrolases"/>
    <property type="match status" value="1"/>
</dbReference>
<evidence type="ECO:0000313" key="5">
    <source>
        <dbReference type="EMBL" id="KAF6747914.1"/>
    </source>
</evidence>
<dbReference type="InterPro" id="IPR056884">
    <property type="entry name" value="NPHP3-like_N"/>
</dbReference>
<gene>
    <name evidence="5" type="ORF">DFP72DRAFT_918132</name>
</gene>
<dbReference type="InterPro" id="IPR011990">
    <property type="entry name" value="TPR-like_helical_dom_sf"/>
</dbReference>
<dbReference type="Pfam" id="PF22939">
    <property type="entry name" value="WHD_GPIID"/>
    <property type="match status" value="1"/>
</dbReference>
<dbReference type="EMBL" id="JACGCI010000076">
    <property type="protein sequence ID" value="KAF6747914.1"/>
    <property type="molecule type" value="Genomic_DNA"/>
</dbReference>
<dbReference type="Pfam" id="PF24883">
    <property type="entry name" value="NPHP3_N"/>
    <property type="match status" value="1"/>
</dbReference>
<evidence type="ECO:0000256" key="1">
    <source>
        <dbReference type="ARBA" id="ARBA00022737"/>
    </source>
</evidence>
<dbReference type="InterPro" id="IPR027417">
    <property type="entry name" value="P-loop_NTPase"/>
</dbReference>
<dbReference type="OrthoDB" id="3013244at2759"/>
<proteinExistence type="predicted"/>
<feature type="domain" description="CHAT" evidence="2">
    <location>
        <begin position="1394"/>
        <end position="1665"/>
    </location>
</feature>
<evidence type="ECO:0000259" key="2">
    <source>
        <dbReference type="Pfam" id="PF12770"/>
    </source>
</evidence>
<keyword evidence="6" id="KW-1185">Reference proteome</keyword>
<dbReference type="InterPro" id="IPR054471">
    <property type="entry name" value="GPIID_WHD"/>
</dbReference>
<evidence type="ECO:0000313" key="6">
    <source>
        <dbReference type="Proteomes" id="UP000521943"/>
    </source>
</evidence>
<name>A0A8H6HJJ1_9AGAR</name>
<dbReference type="PANTHER" id="PTHR10039">
    <property type="entry name" value="AMELOGENIN"/>
    <property type="match status" value="1"/>
</dbReference>
<accession>A0A8H6HJJ1</accession>
<feature type="domain" description="GPI inositol-deacylase winged helix" evidence="3">
    <location>
        <begin position="368"/>
        <end position="439"/>
    </location>
</feature>
<evidence type="ECO:0000259" key="3">
    <source>
        <dbReference type="Pfam" id="PF22939"/>
    </source>
</evidence>
<protein>
    <submittedName>
        <fullName evidence="5">CHAT domain-containing protein</fullName>
    </submittedName>
</protein>
<dbReference type="Proteomes" id="UP000521943">
    <property type="component" value="Unassembled WGS sequence"/>
</dbReference>
<dbReference type="Pfam" id="PF12770">
    <property type="entry name" value="CHAT"/>
    <property type="match status" value="1"/>
</dbReference>
<dbReference type="Gene3D" id="1.25.40.10">
    <property type="entry name" value="Tetratricopeptide repeat domain"/>
    <property type="match status" value="4"/>
</dbReference>
<dbReference type="PANTHER" id="PTHR10039:SF16">
    <property type="entry name" value="GPI INOSITOL-DEACYLASE"/>
    <property type="match status" value="1"/>
</dbReference>
<reference evidence="5 6" key="1">
    <citation type="submission" date="2020-07" db="EMBL/GenBank/DDBJ databases">
        <title>Comparative genomics of pyrophilous fungi reveals a link between fire events and developmental genes.</title>
        <authorList>
            <consortium name="DOE Joint Genome Institute"/>
            <person name="Steindorff A.S."/>
            <person name="Carver A."/>
            <person name="Calhoun S."/>
            <person name="Stillman K."/>
            <person name="Liu H."/>
            <person name="Lipzen A."/>
            <person name="Pangilinan J."/>
            <person name="Labutti K."/>
            <person name="Bruns T.D."/>
            <person name="Grigoriev I.V."/>
        </authorList>
    </citation>
    <scope>NUCLEOTIDE SEQUENCE [LARGE SCALE GENOMIC DNA]</scope>
    <source>
        <strain evidence="5 6">CBS 144469</strain>
    </source>
</reference>
<feature type="domain" description="Nephrocystin 3-like N-terminal" evidence="4">
    <location>
        <begin position="97"/>
        <end position="252"/>
    </location>
</feature>
<sequence>MAASGPFEVPEPWREIQSSHPALHSSFLGGSHGAHVGELKSTTIGGNMYKTTIVNNHHESTRENKESDVPVAKIAQWLNAPNFMDPYRKALAQRMPNTGLWFFELRQFRQLVSEKGVVIWATGMPGSGKTVLSSASAQRLQETFKDHQDVATVFTLIQYDDRLETRDILASFLTQLLDQRHLIQGLMEFEYNSSKAIPLNVQEMSGVLRRVMKPLSKLFVVIDGLDEAADDVKDELLDELGSLPANILLTSRPMDLFSKSHLPNALHVTIEAHSEDIEAFVEGRIKKNSRLRSILGGKPELIQKLKSRIKATSWGMFLVARLQMDAVRNCRSVNDLFKKLDSVPSGLDDMYRHTLQRILSQEEEDVGIASRVFFWLLHAFVPLSPDELQEALAVSFEDRSFDPGDIVPINVILSVCCGLVEVTKTAVRFIHYTAQEYIKAARFDALPRPFLATTCLVYLTWHLTSLETSESSAEPETFQFAPYAYNQGDENHDLLSFSLPEDHASLPILLGNLGRSFRQRFEQTGDLSDIDESISAQQKAVRIACEGRGDLAAQLSSLGATLLQRFEHTGTLSDVTEAITTYWRMLALTPDDQPDIPALTNLGLSLFRRFERTGNPSDIAEAISLQAKVLDLTPDGHTDLPSRLTTIGSSLLSRYELTGELSDLYESISAHQKAVEITPEDHPYLPSFLSDLGVSYARRFERTGDLSDSAEAISAQTKAVNLTPSGHADLPARLTVLGSSFVLRFERTGDLSDIAEAISIHQRAVKLTPPAHPHLHSRLNNLGRALIRRFEHIGDISDITDAMRVHQKAVELTAEGHPDLPALLTNLGNVFMGRFARSGDSVDLTEAIAIHRKAIELTPEGHTGLPSRLNTLGRSLLSRYELTGELSDIYEAIAVHQKAIQLIPHDHSRLPALLSNLGVAFSCRFERTGKLSDCAEAISAQERAVSLTPDGHADMPARLTALGNSYAIRFERAGDLSDIAEAIAVHQRAVKLTLPGHPRLPSRLNNLGKALIHRFENFRDSSDIIGAMDAQQRAVQLLPEGHPELPVVLSDLGDVFRCSFERSPDLSYIEEAIASYQKAIQRTPSGHPHYPSRMNALGRALLTRFASSANRDDLDQSISHFKLATMCNLGPPQSRLKAAKNWTQALHQHDPESLEIIPAFDAALSLVSIIAGLEQNVQSRSNQLKDISGLAAHAASIAFSHSRPDKALEWLEQGRCLVWSQLNHLRTPLDDLRSHDVAELAERVADTAKQLEWAGGITHISVEEESRAHLDLARKWDDLLQRPSPCAGLLQHLPESGPVVVINVHKTRCDAIALLARAGEPIHIPLPNFTLAKAEGHWADLSSRLSYFDHRGIRPAKRGSQERDSQGVFHGILLGLWVDVVKPILSMLGLSRGVPSSGNALPRIWWCPTGVMSFLPIHAAGNYRGREVDSVLDYVVSSYTPTVTMLTDRVRNSRPIEKSAAGLLMTSQPNVPNMSYIPGTTKEVRSVFSIAKTNGARVWMANGDELTIDQCLTHMEDFSCIHLACHASQNAPDPFQSRFLFHNGSLDLVTIMQKNLKNADLAFLSASQTSTGEEQLSDEAVHLASGMLAAGYRRVVATMWSINDGAACEVANDFYDYLWSHGEGDGCVDGTQSAYALHHAIQKLRLHLDDSERSLITWVPYVHFGY</sequence>